<dbReference type="Proteomes" id="UP000190166">
    <property type="component" value="Unassembled WGS sequence"/>
</dbReference>
<organism evidence="2 3">
    <name type="scientific">Chitinophaga ginsengisegetis</name>
    <dbReference type="NCBI Taxonomy" id="393003"/>
    <lineage>
        <taxon>Bacteria</taxon>
        <taxon>Pseudomonadati</taxon>
        <taxon>Bacteroidota</taxon>
        <taxon>Chitinophagia</taxon>
        <taxon>Chitinophagales</taxon>
        <taxon>Chitinophagaceae</taxon>
        <taxon>Chitinophaga</taxon>
    </lineage>
</organism>
<evidence type="ECO:0000256" key="1">
    <source>
        <dbReference type="SAM" id="Phobius"/>
    </source>
</evidence>
<dbReference type="STRING" id="393003.SAMN05660461_5972"/>
<feature type="transmembrane region" description="Helical" evidence="1">
    <location>
        <begin position="6"/>
        <end position="35"/>
    </location>
</feature>
<keyword evidence="1" id="KW-0472">Membrane</keyword>
<name>A0A1T5PBQ0_9BACT</name>
<gene>
    <name evidence="2" type="ORF">SAMN05660461_5972</name>
</gene>
<reference evidence="2 3" key="1">
    <citation type="submission" date="2017-02" db="EMBL/GenBank/DDBJ databases">
        <authorList>
            <person name="Peterson S.W."/>
        </authorList>
    </citation>
    <scope>NUCLEOTIDE SEQUENCE [LARGE SCALE GENOMIC DNA]</scope>
    <source>
        <strain evidence="2 3">DSM 18108</strain>
    </source>
</reference>
<proteinExistence type="predicted"/>
<accession>A0A1T5PBQ0</accession>
<dbReference type="EMBL" id="FUZZ01000006">
    <property type="protein sequence ID" value="SKD10072.1"/>
    <property type="molecule type" value="Genomic_DNA"/>
</dbReference>
<keyword evidence="1" id="KW-1133">Transmembrane helix</keyword>
<dbReference type="AlphaFoldDB" id="A0A1T5PBQ0"/>
<evidence type="ECO:0000313" key="3">
    <source>
        <dbReference type="Proteomes" id="UP000190166"/>
    </source>
</evidence>
<keyword evidence="3" id="KW-1185">Reference proteome</keyword>
<protein>
    <submittedName>
        <fullName evidence="2">Uncharacterized protein</fullName>
    </submittedName>
</protein>
<sequence length="47" mass="5438">MEQYSYYQWLALITCALPLVAFVAAATAIIIIPYIQSLLKYFHNEEN</sequence>
<evidence type="ECO:0000313" key="2">
    <source>
        <dbReference type="EMBL" id="SKD10072.1"/>
    </source>
</evidence>
<keyword evidence="1" id="KW-0812">Transmembrane</keyword>